<keyword evidence="8" id="KW-0998">Cell outer membrane</keyword>
<dbReference type="Proteomes" id="UP000321353">
    <property type="component" value="Chromosome"/>
</dbReference>
<dbReference type="SUPFAM" id="SSF50939">
    <property type="entry name" value="Sialidases"/>
    <property type="match status" value="1"/>
</dbReference>
<dbReference type="RefSeq" id="WP_167546867.1">
    <property type="nucleotide sequence ID" value="NZ_CP036264.1"/>
</dbReference>
<sequence>MIAESLEDRRVLAATVPLLESFEVTDLAALADWTFAQTGGGTVDLDTASAAHSGTNSLRFDATTNFSNVTSEAVLKLDLSGVASASDLTFDFWMKRLNSSTHAGFFMQIDASGDGSTWTTLSPSLQPVGNVWIHYVYDLDLRLADAGIALDSDVFLRWRQAAYFSSHESIIDEVRVGQFGDLFGPRVESITPSAMTPGPVASVDVTFSEPIDGASFTTGDVFLTTADGAALSLVGDPVDRGNQTSFTLNFDVSQTLSGTYRVHIQSDVADVAGNLMNQDGDEVSGETNGDDDFRGTFEIGPTVAQSVPYVQDFEVSELQSLDGWSFHAIGDASSYLDNSLVHAGATALRTTGGGYSGDNAIELHVDLQDVASATDLVLDYWAARGGRGVHFPGVQIVASNDRTTWSDLFTPELPPYGQYQNYFIDLDAQLDIANIDRNSDVYLRFLRDSFHNEAILFDDLRIARRDGDGPSVTGLSPATLTSGPLGQIEVTFNEPIDGLTFTADDIQLLDVSGNEVPLASDPVDSGNQMTFVLNLATPQRVNSNYRLTIGPDVLDVDGNAMNQDRDQINGEKSDDQFRTEVVVGPATPQSIPYFQDFGVDTLADLSGWTFSADSTGLVWLTDSWEPFTPTKHLGFSQTGTSEQTATLVVDLSGQSGATDLMFDFRAKRLLQSSNRNSMSVEASGDGVTWTQLGAKISSEFGNYVNYFYDLDATLAAASITLDNDVYFRFTHEGLSSSYQMTLDDVRIANRDADGPRVLMMTPDGSATAPLSQLQVTFNEPIAAGTFTASDVTVLGPLGEIPVTSDPVDSGDALTFTIGLDETVEQNGLYQVLISSDVYDLAGNPMNQDADNANADSDDQFLGAFQIDAEPTIRFPYYQGFSGPEELNGNWFFRSDPGGRIRLVDDGGRHVLRMDNPGGASVNQAILSIDLAGKSGVRLAFSEYRRNDSTTAGDTLRISNDQGQTWHSFNMLFSDSNWDFHDVDLDAVIANVGLTYNDDFWIMIQQYGSGSWPSNGRQYDDFRVTTDTDPPRVVSQTPAGLLRPPASLDHFDISFNEAIDVSSFTLADLKLKHESVDVSERLVELSGSGQDFTVTFSPAGFGRYELIVGPEVLDLGGNPLDQNGTNGAGQIPDDQYVAVVDFNDPVRLGYREDFSTELPHGPWNFISEGTGKISVEDGKLTLEASYQSPSDGRNRAILHLDLGGESRAKLNFDAFDSDGSNTGTPAIGTQGDGRSWGDVVAVSDDGGAIWTILDLLNVGGHKSYDLAAFAAAHGLSLVDNFLVMFQQHDNRTAGGSWAFDNIVVERETLSLSTTNAATVEGTTDDVFVTVSRQSDADLGNELVVWLSSNDVSEATVPSTVTIPASVMSVDVPVTIEDDMEIDGPQVVGITVGADGVGPRRIDFTVGDNEPETLLVEIDRASINENDGPNAAIATVWRNRGLDSELIVDLSSSDTSALSVPDSVTIPIGETSATFPIASHNDYLVDGTQTADVIASAPSFATAAAPLRVENDDTDDDRTIGGVFSGNLPEDDYQVTFDVQVPTGEIWTIDPGARLFFDPGTKLNVGGTVLAEGQPGKQILFTSAATVPAPGDWIGIDFNASGQTGSVFSQVEIAYAATALDVSNQNLPTLELRDSHVHHSATQGVLLHAGRGDSISAQNIVIDGNWIHDNGDNGIWVRASAGACNQTFGCGTSASPMLSGNEISGHTHSGILVSATYSLGGLYASGGGASPTVVRNYIHDNQTGVTTTVHDPPSFGSASTSGYYANNVVVRNVSTGFDLSQSGDGRQNSRLYNNTIADNGDAGISHHVDTFNGQIRNNLVVQNRFGIVADAEFTPVAGGIGFNDVHGNDEGNWLNYPSSFGTATTTNANGTPSDAEFNISVAPLFDDGTLYRPADASPVNDAGIDADAPYDDYLGAYRHVPYDIGAYEHDPVTNVVTTLLDEDDGSLGMGAGNSLREIIQATNARPIHDTITFDPGLNGGTIILAGTPLPSLARSTTIEGPGASQISISGNDATSILAVDSGSNVVISGLTIRNAVDSAVVNDGTLTVREAVFLENHSGNGGAIYTSGHLAVFASTLTRNQSSTNGGAIYVNGSAVIHHSTIHDNFAGNEGGAIHVRSGRTLSVYNSTVSGNKALWNGGGLSNRGNKLTVVNSTITANHADFDDNTSGSFGGGIAHGDAIIHNSIIAGNLLGDQIPSEIGAVDPNSSYNLIGDAATSGGLVHGVNGNLIGVSPMLAPLGDNGGPTWTHALLNGSPAIDAGDNDKAVDAGSEILVFDQRSSGYPRIVDGNRSGTATVDLGAFETLPPPIVEGILINDGHQQRSLVDRLEITFDQAVRLDEEEGSPFELINQDSGHAVQVVARVDELNDPRVVELTFAPGPSVGLGGGLLDGNYRLIIKANRITVGAMVLDGKGDGTAADHIFGAASIDNFFRFYGDSDGDRDVDGQDYGRFGLTFLKQAGTSGFDASLDSDADGDVDGQDYGRFGLNFLKQI</sequence>
<dbReference type="EMBL" id="CP036264">
    <property type="protein sequence ID" value="QEF99461.1"/>
    <property type="molecule type" value="Genomic_DNA"/>
</dbReference>
<evidence type="ECO:0000256" key="1">
    <source>
        <dbReference type="ARBA" id="ARBA00004196"/>
    </source>
</evidence>
<dbReference type="SUPFAM" id="SSF51126">
    <property type="entry name" value="Pectin lyase-like"/>
    <property type="match status" value="2"/>
</dbReference>
<keyword evidence="11" id="KW-1185">Reference proteome</keyword>
<comment type="subcellular location">
    <subcellularLocation>
        <location evidence="1">Cell envelope</location>
    </subcellularLocation>
    <subcellularLocation>
        <location evidence="2">Cell outer membrane</location>
    </subcellularLocation>
    <subcellularLocation>
        <location evidence="3">Secreted</location>
    </subcellularLocation>
</comment>
<dbReference type="Gene3D" id="2.160.20.10">
    <property type="entry name" value="Single-stranded right-handed beta-helix, Pectin lyase-like"/>
    <property type="match status" value="2"/>
</dbReference>
<evidence type="ECO:0000256" key="2">
    <source>
        <dbReference type="ARBA" id="ARBA00004442"/>
    </source>
</evidence>
<evidence type="ECO:0000313" key="11">
    <source>
        <dbReference type="Proteomes" id="UP000321353"/>
    </source>
</evidence>
<dbReference type="KEGG" id="smam:Mal15_35260"/>
<protein>
    <recommendedName>
        <fullName evidence="4">Probable pectate lyase C</fullName>
    </recommendedName>
</protein>
<dbReference type="InterPro" id="IPR032812">
    <property type="entry name" value="SbsA_Ig"/>
</dbReference>
<dbReference type="InterPro" id="IPR011050">
    <property type="entry name" value="Pectin_lyase_fold/virulence"/>
</dbReference>
<feature type="domain" description="SbsA Ig-like" evidence="9">
    <location>
        <begin position="751"/>
        <end position="847"/>
    </location>
</feature>
<evidence type="ECO:0000259" key="9">
    <source>
        <dbReference type="Pfam" id="PF13205"/>
    </source>
</evidence>
<dbReference type="GO" id="GO:0009279">
    <property type="term" value="C:cell outer membrane"/>
    <property type="evidence" value="ECO:0007669"/>
    <property type="project" value="UniProtKB-SubCell"/>
</dbReference>
<keyword evidence="5" id="KW-0964">Secreted</keyword>
<dbReference type="InterPro" id="IPR059226">
    <property type="entry name" value="Choice_anch_Q_dom"/>
</dbReference>
<accession>A0A5B9MDW5</accession>
<dbReference type="InterPro" id="IPR018247">
    <property type="entry name" value="EF_Hand_1_Ca_BS"/>
</dbReference>
<dbReference type="SUPFAM" id="SSF141072">
    <property type="entry name" value="CalX-like"/>
    <property type="match status" value="1"/>
</dbReference>
<keyword evidence="7" id="KW-0472">Membrane</keyword>
<feature type="domain" description="SbsA Ig-like" evidence="9">
    <location>
        <begin position="468"/>
        <end position="563"/>
    </location>
</feature>
<dbReference type="Gene3D" id="2.60.40.2030">
    <property type="match status" value="1"/>
</dbReference>
<name>A0A5B9MDW5_9BACT</name>
<reference evidence="10 11" key="1">
    <citation type="submission" date="2019-02" db="EMBL/GenBank/DDBJ databases">
        <title>Planctomycetal bacteria perform biofilm scaping via a novel small molecule.</title>
        <authorList>
            <person name="Jeske O."/>
            <person name="Boedeker C."/>
            <person name="Wiegand S."/>
            <person name="Breitling P."/>
            <person name="Kallscheuer N."/>
            <person name="Jogler M."/>
            <person name="Rohde M."/>
            <person name="Petersen J."/>
            <person name="Medema M.H."/>
            <person name="Surup F."/>
            <person name="Jogler C."/>
        </authorList>
    </citation>
    <scope>NUCLEOTIDE SEQUENCE [LARGE SCALE GENOMIC DNA]</scope>
    <source>
        <strain evidence="10 11">Mal15</strain>
    </source>
</reference>
<organism evidence="10 11">
    <name type="scientific">Stieleria maiorica</name>
    <dbReference type="NCBI Taxonomy" id="2795974"/>
    <lineage>
        <taxon>Bacteria</taxon>
        <taxon>Pseudomonadati</taxon>
        <taxon>Planctomycetota</taxon>
        <taxon>Planctomycetia</taxon>
        <taxon>Pirellulales</taxon>
        <taxon>Pirellulaceae</taxon>
        <taxon>Stieleria</taxon>
    </lineage>
</organism>
<keyword evidence="6" id="KW-0732">Signal</keyword>
<dbReference type="InterPro" id="IPR014755">
    <property type="entry name" value="Cu-Rt/internalin_Ig-like"/>
</dbReference>
<evidence type="ECO:0000256" key="6">
    <source>
        <dbReference type="ARBA" id="ARBA00022729"/>
    </source>
</evidence>
<dbReference type="InterPro" id="IPR038081">
    <property type="entry name" value="CalX-like_sf"/>
</dbReference>
<dbReference type="NCBIfam" id="TIGR01376">
    <property type="entry name" value="POMP_repeat"/>
    <property type="match status" value="1"/>
</dbReference>
<evidence type="ECO:0000256" key="3">
    <source>
        <dbReference type="ARBA" id="ARBA00004613"/>
    </source>
</evidence>
<feature type="domain" description="SbsA Ig-like" evidence="9">
    <location>
        <begin position="185"/>
        <end position="276"/>
    </location>
</feature>
<evidence type="ECO:0000256" key="4">
    <source>
        <dbReference type="ARBA" id="ARBA00016512"/>
    </source>
</evidence>
<evidence type="ECO:0000256" key="5">
    <source>
        <dbReference type="ARBA" id="ARBA00022525"/>
    </source>
</evidence>
<proteinExistence type="predicted"/>
<evidence type="ECO:0000256" key="8">
    <source>
        <dbReference type="ARBA" id="ARBA00023237"/>
    </source>
</evidence>
<dbReference type="Pfam" id="PF13205">
    <property type="entry name" value="Big_5"/>
    <property type="match status" value="3"/>
</dbReference>
<dbReference type="PROSITE" id="PS00018">
    <property type="entry name" value="EF_HAND_1"/>
    <property type="match status" value="1"/>
</dbReference>
<dbReference type="InterPro" id="IPR006626">
    <property type="entry name" value="PbH1"/>
</dbReference>
<dbReference type="Pfam" id="PF02415">
    <property type="entry name" value="Chlam_PMP"/>
    <property type="match status" value="1"/>
</dbReference>
<dbReference type="InterPro" id="IPR036278">
    <property type="entry name" value="Sialidase_sf"/>
</dbReference>
<dbReference type="NCBIfam" id="NF041518">
    <property type="entry name" value="choice_anch_Q"/>
    <property type="match status" value="1"/>
</dbReference>
<dbReference type="InterPro" id="IPR012334">
    <property type="entry name" value="Pectin_lyas_fold"/>
</dbReference>
<gene>
    <name evidence="10" type="ORF">Mal15_35260</name>
</gene>
<evidence type="ECO:0000256" key="7">
    <source>
        <dbReference type="ARBA" id="ARBA00023136"/>
    </source>
</evidence>
<dbReference type="SMART" id="SM00710">
    <property type="entry name" value="PbH1"/>
    <property type="match status" value="12"/>
</dbReference>
<dbReference type="Gene3D" id="2.60.40.1220">
    <property type="match status" value="3"/>
</dbReference>
<dbReference type="GO" id="GO:0005576">
    <property type="term" value="C:extracellular region"/>
    <property type="evidence" value="ECO:0007669"/>
    <property type="project" value="UniProtKB-SubCell"/>
</dbReference>
<evidence type="ECO:0000313" key="10">
    <source>
        <dbReference type="EMBL" id="QEF99461.1"/>
    </source>
</evidence>
<dbReference type="InterPro" id="IPR003368">
    <property type="entry name" value="POMP_repeat"/>
</dbReference>